<comment type="caution">
    <text evidence="1">The sequence shown here is derived from an EMBL/GenBank/DDBJ whole genome shotgun (WGS) entry which is preliminary data.</text>
</comment>
<reference evidence="1" key="1">
    <citation type="submission" date="2016-10" db="EMBL/GenBank/DDBJ databases">
        <title>CRISPR-Cas defence system in Roseofilum reptotaenium: evidence of a bacteriophage-cyanobacterium arms race in the coral black band disease.</title>
        <authorList>
            <person name="Buerger P."/>
            <person name="Wood-Charlson E.M."/>
            <person name="Weynberg K.D."/>
            <person name="Willis B."/>
            <person name="Van Oppen M.J."/>
        </authorList>
    </citation>
    <scope>NUCLEOTIDE SEQUENCE [LARGE SCALE GENOMIC DNA]</scope>
    <source>
        <strain evidence="1">AO1-A</strain>
    </source>
</reference>
<sequence>MGRKRLLLDEKDLASTAIALQDGSGAWKGFGVRSNMLQGMNILNWGKSAAQKALTKIAEGWQWISNPQRIEDAQNAGRNIWERITGAVRGAIEGIQNAGNFLGEWLQDDPIGAIAGIVGVGLVAGVGAGLVLGAKGIIAGGLGVGKFVKGIWGLIKANKIKTLFTVAAIPAMASWVVDATQQIWHFDWNQTDEDLLQEVQNAWDSIYGILGDAAGRIVGQACGIIPGIVTVTVNPRLMLQMKEALGIEAYDAVLDGLYSIFGFTKRLFGTWMFSHAYINSRKAIKWAVRSNLWGLRQILPQKWVEGIDQWGAKGSKPWTFAQQYENWVDSIEHRGTREFVENFFDSAFEACGESWLVWANAFV</sequence>
<name>A0A1L9QFK0_9CYAN</name>
<accession>A0A1L9QFK0</accession>
<dbReference type="Proteomes" id="UP000183940">
    <property type="component" value="Unassembled WGS sequence"/>
</dbReference>
<protein>
    <submittedName>
        <fullName evidence="1">Uncharacterized protein</fullName>
    </submittedName>
</protein>
<proteinExistence type="predicted"/>
<evidence type="ECO:0000313" key="2">
    <source>
        <dbReference type="Proteomes" id="UP000183940"/>
    </source>
</evidence>
<keyword evidence="2" id="KW-1185">Reference proteome</keyword>
<dbReference type="EMBL" id="MLAW01000092">
    <property type="protein sequence ID" value="OJJ12538.1"/>
    <property type="molecule type" value="Genomic_DNA"/>
</dbReference>
<gene>
    <name evidence="1" type="ORF">BI308_25560</name>
</gene>
<dbReference type="STRING" id="1925591.BI308_25560"/>
<evidence type="ECO:0000313" key="1">
    <source>
        <dbReference type="EMBL" id="OJJ12538.1"/>
    </source>
</evidence>
<dbReference type="AlphaFoldDB" id="A0A1L9QFK0"/>
<organism evidence="1 2">
    <name type="scientific">Roseofilum reptotaenium AO1-A</name>
    <dbReference type="NCBI Taxonomy" id="1925591"/>
    <lineage>
        <taxon>Bacteria</taxon>
        <taxon>Bacillati</taxon>
        <taxon>Cyanobacteriota</taxon>
        <taxon>Cyanophyceae</taxon>
        <taxon>Desertifilales</taxon>
        <taxon>Desertifilaceae</taxon>
        <taxon>Roseofilum</taxon>
    </lineage>
</organism>